<dbReference type="AlphaFoldDB" id="A0AAV2IJ21"/>
<evidence type="ECO:0000259" key="2">
    <source>
        <dbReference type="PROSITE" id="PS51083"/>
    </source>
</evidence>
<keyword evidence="1" id="KW-0863">Zinc-finger</keyword>
<dbReference type="PROSITE" id="PS51083">
    <property type="entry name" value="ZF_HIT"/>
    <property type="match status" value="1"/>
</dbReference>
<evidence type="ECO:0000313" key="4">
    <source>
        <dbReference type="Proteomes" id="UP001497497"/>
    </source>
</evidence>
<sequence>MSTCTVCNIPTNKYKCPKCLERYCSLACCKAHRETCSQIPKKDSTANVITGPEVPVHVPYVQEVHHSFSDILMNANEDRVPDELLQKLGDSTKLKSALNNPHLRAMMENLVNTDAPELTMAKAMKEPIFTEFADLCLKIVDRDNPNLEPENKNIEFYVFSCLKFLKSVAI</sequence>
<evidence type="ECO:0000256" key="1">
    <source>
        <dbReference type="PROSITE-ProRule" id="PRU00453"/>
    </source>
</evidence>
<evidence type="ECO:0000313" key="3">
    <source>
        <dbReference type="EMBL" id="CAL1544773.1"/>
    </source>
</evidence>
<dbReference type="Proteomes" id="UP001497497">
    <property type="component" value="Unassembled WGS sequence"/>
</dbReference>
<proteinExistence type="predicted"/>
<dbReference type="GO" id="GO:0008270">
    <property type="term" value="F:zinc ion binding"/>
    <property type="evidence" value="ECO:0007669"/>
    <property type="project" value="UniProtKB-UniRule"/>
</dbReference>
<dbReference type="EMBL" id="CAXITT010000644">
    <property type="protein sequence ID" value="CAL1544773.1"/>
    <property type="molecule type" value="Genomic_DNA"/>
</dbReference>
<name>A0AAV2IJ21_LYMST</name>
<organism evidence="3 4">
    <name type="scientific">Lymnaea stagnalis</name>
    <name type="common">Great pond snail</name>
    <name type="synonym">Helix stagnalis</name>
    <dbReference type="NCBI Taxonomy" id="6523"/>
    <lineage>
        <taxon>Eukaryota</taxon>
        <taxon>Metazoa</taxon>
        <taxon>Spiralia</taxon>
        <taxon>Lophotrochozoa</taxon>
        <taxon>Mollusca</taxon>
        <taxon>Gastropoda</taxon>
        <taxon>Heterobranchia</taxon>
        <taxon>Euthyneura</taxon>
        <taxon>Panpulmonata</taxon>
        <taxon>Hygrophila</taxon>
        <taxon>Lymnaeoidea</taxon>
        <taxon>Lymnaeidae</taxon>
        <taxon>Lymnaea</taxon>
    </lineage>
</organism>
<accession>A0AAV2IJ21</accession>
<protein>
    <recommendedName>
        <fullName evidence="2">HIT-type domain-containing protein</fullName>
    </recommendedName>
</protein>
<dbReference type="InterPro" id="IPR007529">
    <property type="entry name" value="Znf_HIT"/>
</dbReference>
<dbReference type="CDD" id="cd23024">
    <property type="entry name" value="zf-HIT_ZNHIT2-3"/>
    <property type="match status" value="1"/>
</dbReference>
<feature type="domain" description="HIT-type" evidence="2">
    <location>
        <begin position="4"/>
        <end position="36"/>
    </location>
</feature>
<keyword evidence="1" id="KW-0479">Metal-binding</keyword>
<comment type="caution">
    <text evidence="3">The sequence shown here is derived from an EMBL/GenBank/DDBJ whole genome shotgun (WGS) entry which is preliminary data.</text>
</comment>
<keyword evidence="1" id="KW-0862">Zinc</keyword>
<dbReference type="Gene3D" id="3.30.60.190">
    <property type="match status" value="1"/>
</dbReference>
<reference evidence="3 4" key="1">
    <citation type="submission" date="2024-04" db="EMBL/GenBank/DDBJ databases">
        <authorList>
            <consortium name="Genoscope - CEA"/>
            <person name="William W."/>
        </authorList>
    </citation>
    <scope>NUCLEOTIDE SEQUENCE [LARGE SCALE GENOMIC DNA]</scope>
</reference>
<dbReference type="InterPro" id="IPR048371">
    <property type="entry name" value="ZNHIT3_C"/>
</dbReference>
<dbReference type="Pfam" id="PF04438">
    <property type="entry name" value="zf-HIT"/>
    <property type="match status" value="1"/>
</dbReference>
<dbReference type="Pfam" id="PF21373">
    <property type="entry name" value="ZNHIT3_C"/>
    <property type="match status" value="1"/>
</dbReference>
<keyword evidence="4" id="KW-1185">Reference proteome</keyword>
<dbReference type="SUPFAM" id="SSF144232">
    <property type="entry name" value="HIT/MYND zinc finger-like"/>
    <property type="match status" value="1"/>
</dbReference>
<gene>
    <name evidence="3" type="ORF">GSLYS_00018256001</name>
</gene>